<dbReference type="Proteomes" id="UP000193685">
    <property type="component" value="Unassembled WGS sequence"/>
</dbReference>
<name>A0A1Y2FDS2_PROLT</name>
<keyword evidence="2" id="KW-1185">Reference proteome</keyword>
<protein>
    <submittedName>
        <fullName evidence="1">Uncharacterized protein</fullName>
    </submittedName>
</protein>
<accession>A0A1Y2FDS2</accession>
<dbReference type="EMBL" id="MCFI01000010">
    <property type="protein sequence ID" value="ORY82068.1"/>
    <property type="molecule type" value="Genomic_DNA"/>
</dbReference>
<dbReference type="AlphaFoldDB" id="A0A1Y2FDS2"/>
<gene>
    <name evidence="1" type="ORF">BCR37DRAFT_379992</name>
</gene>
<reference evidence="1 2" key="1">
    <citation type="submission" date="2016-07" db="EMBL/GenBank/DDBJ databases">
        <title>Pervasive Adenine N6-methylation of Active Genes in Fungi.</title>
        <authorList>
            <consortium name="DOE Joint Genome Institute"/>
            <person name="Mondo S.J."/>
            <person name="Dannebaum R.O."/>
            <person name="Kuo R.C."/>
            <person name="Labutti K."/>
            <person name="Haridas S."/>
            <person name="Kuo A."/>
            <person name="Salamov A."/>
            <person name="Ahrendt S.R."/>
            <person name="Lipzen A."/>
            <person name="Sullivan W."/>
            <person name="Andreopoulos W.B."/>
            <person name="Clum A."/>
            <person name="Lindquist E."/>
            <person name="Daum C."/>
            <person name="Ramamoorthy G.K."/>
            <person name="Gryganskyi A."/>
            <person name="Culley D."/>
            <person name="Magnuson J.K."/>
            <person name="James T.Y."/>
            <person name="O'Malley M.A."/>
            <person name="Stajich J.E."/>
            <person name="Spatafora J.W."/>
            <person name="Visel A."/>
            <person name="Grigoriev I.V."/>
        </authorList>
    </citation>
    <scope>NUCLEOTIDE SEQUENCE [LARGE SCALE GENOMIC DNA]</scope>
    <source>
        <strain evidence="1 2">12-1054</strain>
    </source>
</reference>
<dbReference type="RefSeq" id="XP_040725202.1">
    <property type="nucleotide sequence ID" value="XM_040869395.1"/>
</dbReference>
<proteinExistence type="predicted"/>
<sequence length="165" mass="18457">MGTFDSPKVEASRPSTTEMLQFLLDNVLIVPEGFLKALGPLSYPLRQKVLHNERTKAWVQAMSDAGALCQRIIRGRHHATRSSQEEVSETTLVRQTIARWTTLLPRLKSLSAGQHADLRPLEDVKMKDLDDAEKRCSICLTGISKSETHAACFGLQRQMALSQSR</sequence>
<dbReference type="GeneID" id="63785994"/>
<organism evidence="1 2">
    <name type="scientific">Protomyces lactucae-debilis</name>
    <dbReference type="NCBI Taxonomy" id="2754530"/>
    <lineage>
        <taxon>Eukaryota</taxon>
        <taxon>Fungi</taxon>
        <taxon>Dikarya</taxon>
        <taxon>Ascomycota</taxon>
        <taxon>Taphrinomycotina</taxon>
        <taxon>Taphrinomycetes</taxon>
        <taxon>Taphrinales</taxon>
        <taxon>Protomycetaceae</taxon>
        <taxon>Protomyces</taxon>
    </lineage>
</organism>
<evidence type="ECO:0000313" key="2">
    <source>
        <dbReference type="Proteomes" id="UP000193685"/>
    </source>
</evidence>
<evidence type="ECO:0000313" key="1">
    <source>
        <dbReference type="EMBL" id="ORY82068.1"/>
    </source>
</evidence>
<comment type="caution">
    <text evidence="1">The sequence shown here is derived from an EMBL/GenBank/DDBJ whole genome shotgun (WGS) entry which is preliminary data.</text>
</comment>